<sequence length="522" mass="57099">MSDAVTIVLDDRDINSFRIGSAYAGLNQTFGFHDWEALKTPVNWSASSFFNNTGTMLNGPVGNLHELDLGLQVSFFGFTPPETSKQEFLVQPSLDGAANQTKHYPGPSYQCQFYASSELLAVLPDGSQQHPDDFDMYFNDNEGLMVDYVLIQVSNLTDLRGQMILLDDSNPEIHWQGNWVEKTDYFLEAPDLLGGSIDVTSGFPQVQPHGNGTHTSMAEGDSFVFLFRGTSILVSGINPMLPGTELEMNFTIDSNSTQQVYLFDTSSDALKFTSGSPHFVYFSNDALEEGDHILTGTVTRTSGNVSAIIDYLTYKPSFATLMDKPVFSSPADPVSSTTMAPTSSGSSSTSAQASPEHVGEHGLNGGAIGGIVSVSVGSSGELHEAQDLCKDSLICVSIANITYPPLLTRSQQPSHSEPDPYTLRSPTDSHISPVSQKTRTIPPALSTMSREKRTELQRQRDELVRGVRDLETQSQAFAEGSEDGTIHNQRNLEAQISAIHQRMDLMTREMSRYMIPPAYESQ</sequence>
<feature type="compositionally biased region" description="Polar residues" evidence="1">
    <location>
        <begin position="424"/>
        <end position="438"/>
    </location>
</feature>
<evidence type="ECO:0000313" key="3">
    <source>
        <dbReference type="Proteomes" id="UP000559256"/>
    </source>
</evidence>
<comment type="caution">
    <text evidence="2">The sequence shown here is derived from an EMBL/GenBank/DDBJ whole genome shotgun (WGS) entry which is preliminary data.</text>
</comment>
<dbReference type="AlphaFoldDB" id="A0A8H5FZK3"/>
<dbReference type="Proteomes" id="UP000559256">
    <property type="component" value="Unassembled WGS sequence"/>
</dbReference>
<accession>A0A8H5FZK3</accession>
<protein>
    <submittedName>
        <fullName evidence="2">Uncharacterized protein</fullName>
    </submittedName>
</protein>
<feature type="compositionally biased region" description="Low complexity" evidence="1">
    <location>
        <begin position="335"/>
        <end position="354"/>
    </location>
</feature>
<dbReference type="EMBL" id="JAACJM010000056">
    <property type="protein sequence ID" value="KAF5355510.1"/>
    <property type="molecule type" value="Genomic_DNA"/>
</dbReference>
<keyword evidence="3" id="KW-1185">Reference proteome</keyword>
<organism evidence="2 3">
    <name type="scientific">Tetrapyrgos nigripes</name>
    <dbReference type="NCBI Taxonomy" id="182062"/>
    <lineage>
        <taxon>Eukaryota</taxon>
        <taxon>Fungi</taxon>
        <taxon>Dikarya</taxon>
        <taxon>Basidiomycota</taxon>
        <taxon>Agaricomycotina</taxon>
        <taxon>Agaricomycetes</taxon>
        <taxon>Agaricomycetidae</taxon>
        <taxon>Agaricales</taxon>
        <taxon>Marasmiineae</taxon>
        <taxon>Marasmiaceae</taxon>
        <taxon>Tetrapyrgos</taxon>
    </lineage>
</organism>
<gene>
    <name evidence="2" type="ORF">D9758_006417</name>
</gene>
<proteinExistence type="predicted"/>
<evidence type="ECO:0000256" key="1">
    <source>
        <dbReference type="SAM" id="MobiDB-lite"/>
    </source>
</evidence>
<evidence type="ECO:0000313" key="2">
    <source>
        <dbReference type="EMBL" id="KAF5355510.1"/>
    </source>
</evidence>
<feature type="region of interest" description="Disordered" evidence="1">
    <location>
        <begin position="407"/>
        <end position="438"/>
    </location>
</feature>
<dbReference type="Gene3D" id="2.60.120.260">
    <property type="entry name" value="Galactose-binding domain-like"/>
    <property type="match status" value="1"/>
</dbReference>
<feature type="region of interest" description="Disordered" evidence="1">
    <location>
        <begin position="330"/>
        <end position="364"/>
    </location>
</feature>
<reference evidence="2 3" key="1">
    <citation type="journal article" date="2020" name="ISME J.">
        <title>Uncovering the hidden diversity of litter-decomposition mechanisms in mushroom-forming fungi.</title>
        <authorList>
            <person name="Floudas D."/>
            <person name="Bentzer J."/>
            <person name="Ahren D."/>
            <person name="Johansson T."/>
            <person name="Persson P."/>
            <person name="Tunlid A."/>
        </authorList>
    </citation>
    <scope>NUCLEOTIDE SEQUENCE [LARGE SCALE GENOMIC DNA]</scope>
    <source>
        <strain evidence="2 3">CBS 291.85</strain>
    </source>
</reference>
<name>A0A8H5FZK3_9AGAR</name>
<dbReference type="OrthoDB" id="2756615at2759"/>